<keyword evidence="1" id="KW-0472">Membrane</keyword>
<comment type="caution">
    <text evidence="2">The sequence shown here is derived from an EMBL/GenBank/DDBJ whole genome shotgun (WGS) entry which is preliminary data.</text>
</comment>
<keyword evidence="3" id="KW-1185">Reference proteome</keyword>
<dbReference type="Proteomes" id="UP001221757">
    <property type="component" value="Unassembled WGS sequence"/>
</dbReference>
<dbReference type="AlphaFoldDB" id="A0AAD7DM02"/>
<organism evidence="2 3">
    <name type="scientific">Mycena rosella</name>
    <name type="common">Pink bonnet</name>
    <name type="synonym">Agaricus rosellus</name>
    <dbReference type="NCBI Taxonomy" id="1033263"/>
    <lineage>
        <taxon>Eukaryota</taxon>
        <taxon>Fungi</taxon>
        <taxon>Dikarya</taxon>
        <taxon>Basidiomycota</taxon>
        <taxon>Agaricomycotina</taxon>
        <taxon>Agaricomycetes</taxon>
        <taxon>Agaricomycetidae</taxon>
        <taxon>Agaricales</taxon>
        <taxon>Marasmiineae</taxon>
        <taxon>Mycenaceae</taxon>
        <taxon>Mycena</taxon>
    </lineage>
</organism>
<evidence type="ECO:0000313" key="3">
    <source>
        <dbReference type="Proteomes" id="UP001221757"/>
    </source>
</evidence>
<dbReference type="EMBL" id="JARKIE010000050">
    <property type="protein sequence ID" value="KAJ7692702.1"/>
    <property type="molecule type" value="Genomic_DNA"/>
</dbReference>
<proteinExistence type="predicted"/>
<evidence type="ECO:0000313" key="2">
    <source>
        <dbReference type="EMBL" id="KAJ7692702.1"/>
    </source>
</evidence>
<name>A0AAD7DM02_MYCRO</name>
<keyword evidence="1" id="KW-1133">Transmembrane helix</keyword>
<accession>A0AAD7DM02</accession>
<reference evidence="2" key="1">
    <citation type="submission" date="2023-03" db="EMBL/GenBank/DDBJ databases">
        <title>Massive genome expansion in bonnet fungi (Mycena s.s.) driven by repeated elements and novel gene families across ecological guilds.</title>
        <authorList>
            <consortium name="Lawrence Berkeley National Laboratory"/>
            <person name="Harder C.B."/>
            <person name="Miyauchi S."/>
            <person name="Viragh M."/>
            <person name="Kuo A."/>
            <person name="Thoen E."/>
            <person name="Andreopoulos B."/>
            <person name="Lu D."/>
            <person name="Skrede I."/>
            <person name="Drula E."/>
            <person name="Henrissat B."/>
            <person name="Morin E."/>
            <person name="Kohler A."/>
            <person name="Barry K."/>
            <person name="LaButti K."/>
            <person name="Morin E."/>
            <person name="Salamov A."/>
            <person name="Lipzen A."/>
            <person name="Mereny Z."/>
            <person name="Hegedus B."/>
            <person name="Baldrian P."/>
            <person name="Stursova M."/>
            <person name="Weitz H."/>
            <person name="Taylor A."/>
            <person name="Grigoriev I.V."/>
            <person name="Nagy L.G."/>
            <person name="Martin F."/>
            <person name="Kauserud H."/>
        </authorList>
    </citation>
    <scope>NUCLEOTIDE SEQUENCE</scope>
    <source>
        <strain evidence="2">CBHHK067</strain>
    </source>
</reference>
<sequence>MLTQCYGSATALRDRRRRYILCSCFYLAGPFFGCAPSLALSVIASRPYGSPRVLGRGEDARAVSVRQSHRHDSDLRRAGASLFLILPLLTSYVRCRVPAALGGRQRGDRRMAAVIVAFACVPLSWS</sequence>
<keyword evidence="1" id="KW-0812">Transmembrane</keyword>
<evidence type="ECO:0000256" key="1">
    <source>
        <dbReference type="SAM" id="Phobius"/>
    </source>
</evidence>
<gene>
    <name evidence="2" type="ORF">B0H17DRAFT_1200286</name>
</gene>
<protein>
    <submittedName>
        <fullName evidence="2">Uncharacterized protein</fullName>
    </submittedName>
</protein>
<feature type="transmembrane region" description="Helical" evidence="1">
    <location>
        <begin position="20"/>
        <end position="44"/>
    </location>
</feature>